<dbReference type="GO" id="GO:0019843">
    <property type="term" value="F:rRNA binding"/>
    <property type="evidence" value="ECO:0007669"/>
    <property type="project" value="UniProtKB-UniRule"/>
</dbReference>
<comment type="similarity">
    <text evidence="1 6 7">Belongs to the bacterial ribosomal protein bL21 family.</text>
</comment>
<evidence type="ECO:0000256" key="7">
    <source>
        <dbReference type="RuleBase" id="RU000562"/>
    </source>
</evidence>
<comment type="caution">
    <text evidence="8">The sequence shown here is derived from an EMBL/GenBank/DDBJ whole genome shotgun (WGS) entry which is preliminary data.</text>
</comment>
<sequence>MYAIVEIAGKQFRVEEDAKLYVPRLKGDVDSEVTFDRVLLTSGDAGVTVGAPTVDGASVTAKILAHVKGDKIIVFKKKRRKGYKVKNGHRQPYTQIQIGSLSTN</sequence>
<comment type="subunit">
    <text evidence="6">Part of the 50S ribosomal subunit. Contacts protein L20.</text>
</comment>
<dbReference type="FunCoup" id="A0A259TZL8">
    <property type="interactions" value="546"/>
</dbReference>
<dbReference type="Proteomes" id="UP000216446">
    <property type="component" value="Unassembled WGS sequence"/>
</dbReference>
<evidence type="ECO:0000256" key="4">
    <source>
        <dbReference type="ARBA" id="ARBA00022980"/>
    </source>
</evidence>
<dbReference type="AlphaFoldDB" id="A0A259TZL8"/>
<dbReference type="GO" id="GO:0006412">
    <property type="term" value="P:translation"/>
    <property type="evidence" value="ECO:0007669"/>
    <property type="project" value="UniProtKB-UniRule"/>
</dbReference>
<evidence type="ECO:0000256" key="3">
    <source>
        <dbReference type="ARBA" id="ARBA00022884"/>
    </source>
</evidence>
<dbReference type="PANTHER" id="PTHR21349:SF0">
    <property type="entry name" value="LARGE RIBOSOMAL SUBUNIT PROTEIN BL21M"/>
    <property type="match status" value="1"/>
</dbReference>
<evidence type="ECO:0000256" key="1">
    <source>
        <dbReference type="ARBA" id="ARBA00008563"/>
    </source>
</evidence>
<reference evidence="8 9" key="1">
    <citation type="submission" date="2016-11" db="EMBL/GenBank/DDBJ databases">
        <title>Study of marine rhodopsin-containing bacteria.</title>
        <authorList>
            <person name="Yoshizawa S."/>
            <person name="Kumagai Y."/>
            <person name="Kogure K."/>
        </authorList>
    </citation>
    <scope>NUCLEOTIDE SEQUENCE [LARGE SCALE GENOMIC DNA]</scope>
    <source>
        <strain evidence="8 9">SG-29</strain>
    </source>
</reference>
<dbReference type="PROSITE" id="PS01169">
    <property type="entry name" value="RIBOSOMAL_L21"/>
    <property type="match status" value="1"/>
</dbReference>
<evidence type="ECO:0000313" key="9">
    <source>
        <dbReference type="Proteomes" id="UP000216446"/>
    </source>
</evidence>
<dbReference type="InterPro" id="IPR028909">
    <property type="entry name" value="bL21-like"/>
</dbReference>
<keyword evidence="9" id="KW-1185">Reference proteome</keyword>
<dbReference type="OrthoDB" id="9813334at2"/>
<evidence type="ECO:0000313" key="8">
    <source>
        <dbReference type="EMBL" id="OZC03140.1"/>
    </source>
</evidence>
<dbReference type="GO" id="GO:0003735">
    <property type="term" value="F:structural constituent of ribosome"/>
    <property type="evidence" value="ECO:0007669"/>
    <property type="project" value="InterPro"/>
</dbReference>
<dbReference type="InterPro" id="IPR036164">
    <property type="entry name" value="bL21-like_sf"/>
</dbReference>
<dbReference type="RefSeq" id="WP_094548179.1">
    <property type="nucleotide sequence ID" value="NZ_MQWB01000001.1"/>
</dbReference>
<name>A0A259TZL8_9BACT</name>
<gene>
    <name evidence="6" type="primary">rplU</name>
    <name evidence="8" type="ORF">BSZ36_09235</name>
</gene>
<dbReference type="EMBL" id="MQWB01000001">
    <property type="protein sequence ID" value="OZC03140.1"/>
    <property type="molecule type" value="Genomic_DNA"/>
</dbReference>
<keyword evidence="4 6" id="KW-0689">Ribosomal protein</keyword>
<dbReference type="InParanoid" id="A0A259TZL8"/>
<keyword evidence="2 6" id="KW-0699">rRNA-binding</keyword>
<evidence type="ECO:0000256" key="6">
    <source>
        <dbReference type="HAMAP-Rule" id="MF_01363"/>
    </source>
</evidence>
<accession>A0A259TZL8</accession>
<dbReference type="HAMAP" id="MF_01363">
    <property type="entry name" value="Ribosomal_bL21"/>
    <property type="match status" value="1"/>
</dbReference>
<dbReference type="InterPro" id="IPR018258">
    <property type="entry name" value="Ribosomal_bL21_CS"/>
</dbReference>
<dbReference type="Pfam" id="PF00829">
    <property type="entry name" value="Ribosomal_L21p"/>
    <property type="match status" value="1"/>
</dbReference>
<evidence type="ECO:0000256" key="5">
    <source>
        <dbReference type="ARBA" id="ARBA00023274"/>
    </source>
</evidence>
<dbReference type="GO" id="GO:0005737">
    <property type="term" value="C:cytoplasm"/>
    <property type="evidence" value="ECO:0007669"/>
    <property type="project" value="UniProtKB-ARBA"/>
</dbReference>
<dbReference type="NCBIfam" id="TIGR00061">
    <property type="entry name" value="L21"/>
    <property type="match status" value="1"/>
</dbReference>
<keyword evidence="5 6" id="KW-0687">Ribonucleoprotein</keyword>
<keyword evidence="3 6" id="KW-0694">RNA-binding</keyword>
<dbReference type="PANTHER" id="PTHR21349">
    <property type="entry name" value="50S RIBOSOMAL PROTEIN L21"/>
    <property type="match status" value="1"/>
</dbReference>
<dbReference type="GO" id="GO:0005840">
    <property type="term" value="C:ribosome"/>
    <property type="evidence" value="ECO:0007669"/>
    <property type="project" value="UniProtKB-KW"/>
</dbReference>
<dbReference type="SUPFAM" id="SSF141091">
    <property type="entry name" value="L21p-like"/>
    <property type="match status" value="1"/>
</dbReference>
<evidence type="ECO:0000256" key="2">
    <source>
        <dbReference type="ARBA" id="ARBA00022730"/>
    </source>
</evidence>
<protein>
    <recommendedName>
        <fullName evidence="6">Large ribosomal subunit protein bL21</fullName>
    </recommendedName>
</protein>
<dbReference type="GO" id="GO:1990904">
    <property type="term" value="C:ribonucleoprotein complex"/>
    <property type="evidence" value="ECO:0007669"/>
    <property type="project" value="UniProtKB-KW"/>
</dbReference>
<organism evidence="8 9">
    <name type="scientific">Rubricoccus marinus</name>
    <dbReference type="NCBI Taxonomy" id="716817"/>
    <lineage>
        <taxon>Bacteria</taxon>
        <taxon>Pseudomonadati</taxon>
        <taxon>Rhodothermota</taxon>
        <taxon>Rhodothermia</taxon>
        <taxon>Rhodothermales</taxon>
        <taxon>Rubricoccaceae</taxon>
        <taxon>Rubricoccus</taxon>
    </lineage>
</organism>
<proteinExistence type="inferred from homology"/>
<dbReference type="InterPro" id="IPR001787">
    <property type="entry name" value="Ribosomal_bL21"/>
</dbReference>
<comment type="function">
    <text evidence="6 7">This protein binds to 23S rRNA in the presence of protein L20.</text>
</comment>